<evidence type="ECO:0000313" key="1">
    <source>
        <dbReference type="EMBL" id="CAG8565415.1"/>
    </source>
</evidence>
<feature type="non-terminal residue" evidence="1">
    <location>
        <position position="1"/>
    </location>
</feature>
<comment type="caution">
    <text evidence="1">The sequence shown here is derived from an EMBL/GenBank/DDBJ whole genome shotgun (WGS) entry which is preliminary data.</text>
</comment>
<protein>
    <submittedName>
        <fullName evidence="1">19368_t:CDS:1</fullName>
    </submittedName>
</protein>
<evidence type="ECO:0000313" key="2">
    <source>
        <dbReference type="Proteomes" id="UP000789920"/>
    </source>
</evidence>
<reference evidence="1" key="1">
    <citation type="submission" date="2021-06" db="EMBL/GenBank/DDBJ databases">
        <authorList>
            <person name="Kallberg Y."/>
            <person name="Tangrot J."/>
            <person name="Rosling A."/>
        </authorList>
    </citation>
    <scope>NUCLEOTIDE SEQUENCE</scope>
    <source>
        <strain evidence="1">MA461A</strain>
    </source>
</reference>
<gene>
    <name evidence="1" type="ORF">RPERSI_LOCUS4536</name>
</gene>
<organism evidence="1 2">
    <name type="scientific">Racocetra persica</name>
    <dbReference type="NCBI Taxonomy" id="160502"/>
    <lineage>
        <taxon>Eukaryota</taxon>
        <taxon>Fungi</taxon>
        <taxon>Fungi incertae sedis</taxon>
        <taxon>Mucoromycota</taxon>
        <taxon>Glomeromycotina</taxon>
        <taxon>Glomeromycetes</taxon>
        <taxon>Diversisporales</taxon>
        <taxon>Gigasporaceae</taxon>
        <taxon>Racocetra</taxon>
    </lineage>
</organism>
<name>A0ACA9M9R7_9GLOM</name>
<proteinExistence type="predicted"/>
<dbReference type="EMBL" id="CAJVQC010006305">
    <property type="protein sequence ID" value="CAG8565415.1"/>
    <property type="molecule type" value="Genomic_DNA"/>
</dbReference>
<keyword evidence="2" id="KW-1185">Reference proteome</keyword>
<sequence length="140" mass="15572">LKLGEGGEKVVEVEYDEDKNEVIETFSHFMIRLEAELKMEINNPVAEQEGKGKPPMLSILYETGIITAETKMNKTGRKIGYLLKKLANVTTRIGTFGLVGVGTDEDDVVPGQKLSFAGITEGSYASEFLARDRRRFKQEA</sequence>
<dbReference type="Proteomes" id="UP000789920">
    <property type="component" value="Unassembled WGS sequence"/>
</dbReference>
<accession>A0ACA9M9R7</accession>